<gene>
    <name evidence="3" type="ORF">M5K25_021433</name>
</gene>
<evidence type="ECO:0000313" key="3">
    <source>
        <dbReference type="EMBL" id="KAL0910447.1"/>
    </source>
</evidence>
<evidence type="ECO:0000256" key="2">
    <source>
        <dbReference type="SAM" id="Phobius"/>
    </source>
</evidence>
<dbReference type="Proteomes" id="UP001552299">
    <property type="component" value="Unassembled WGS sequence"/>
</dbReference>
<proteinExistence type="predicted"/>
<keyword evidence="2" id="KW-1133">Transmembrane helix</keyword>
<comment type="caution">
    <text evidence="3">The sequence shown here is derived from an EMBL/GenBank/DDBJ whole genome shotgun (WGS) entry which is preliminary data.</text>
</comment>
<sequence length="106" mass="11950">MRYGVWPVAASPSTTAAWPPNMLGLLAYCAGFLVYHAGFLAYPPSRLNPELKKKKKGGRVRISEVSRHGQQQRGRADRRSENEQFPPEKSTGNRRFSCRASQAETW</sequence>
<name>A0ABD0UJB6_DENTH</name>
<evidence type="ECO:0000313" key="4">
    <source>
        <dbReference type="Proteomes" id="UP001552299"/>
    </source>
</evidence>
<organism evidence="3 4">
    <name type="scientific">Dendrobium thyrsiflorum</name>
    <name type="common">Pinecone-like raceme dendrobium</name>
    <name type="synonym">Orchid</name>
    <dbReference type="NCBI Taxonomy" id="117978"/>
    <lineage>
        <taxon>Eukaryota</taxon>
        <taxon>Viridiplantae</taxon>
        <taxon>Streptophyta</taxon>
        <taxon>Embryophyta</taxon>
        <taxon>Tracheophyta</taxon>
        <taxon>Spermatophyta</taxon>
        <taxon>Magnoliopsida</taxon>
        <taxon>Liliopsida</taxon>
        <taxon>Asparagales</taxon>
        <taxon>Orchidaceae</taxon>
        <taxon>Epidendroideae</taxon>
        <taxon>Malaxideae</taxon>
        <taxon>Dendrobiinae</taxon>
        <taxon>Dendrobium</taxon>
    </lineage>
</organism>
<dbReference type="AlphaFoldDB" id="A0ABD0UJB6"/>
<feature type="transmembrane region" description="Helical" evidence="2">
    <location>
        <begin position="22"/>
        <end position="42"/>
    </location>
</feature>
<protein>
    <submittedName>
        <fullName evidence="3">Uncharacterized protein</fullName>
    </submittedName>
</protein>
<dbReference type="EMBL" id="JANQDX010000016">
    <property type="protein sequence ID" value="KAL0910447.1"/>
    <property type="molecule type" value="Genomic_DNA"/>
</dbReference>
<evidence type="ECO:0000256" key="1">
    <source>
        <dbReference type="SAM" id="MobiDB-lite"/>
    </source>
</evidence>
<accession>A0ABD0UJB6</accession>
<reference evidence="3 4" key="1">
    <citation type="journal article" date="2024" name="Plant Biotechnol. J.">
        <title>Dendrobium thyrsiflorum genome and its molecular insights into genes involved in important horticultural traits.</title>
        <authorList>
            <person name="Chen B."/>
            <person name="Wang J.Y."/>
            <person name="Zheng P.J."/>
            <person name="Li K.L."/>
            <person name="Liang Y.M."/>
            <person name="Chen X.F."/>
            <person name="Zhang C."/>
            <person name="Zhao X."/>
            <person name="He X."/>
            <person name="Zhang G.Q."/>
            <person name="Liu Z.J."/>
            <person name="Xu Q."/>
        </authorList>
    </citation>
    <scope>NUCLEOTIDE SEQUENCE [LARGE SCALE GENOMIC DNA]</scope>
    <source>
        <strain evidence="3">GZMU011</strain>
    </source>
</reference>
<keyword evidence="2" id="KW-0812">Transmembrane</keyword>
<keyword evidence="2" id="KW-0472">Membrane</keyword>
<feature type="region of interest" description="Disordered" evidence="1">
    <location>
        <begin position="46"/>
        <end position="106"/>
    </location>
</feature>
<keyword evidence="4" id="KW-1185">Reference proteome</keyword>